<protein>
    <submittedName>
        <fullName evidence="2">Uncharacterized protein</fullName>
    </submittedName>
</protein>
<feature type="region of interest" description="Disordered" evidence="1">
    <location>
        <begin position="21"/>
        <end position="50"/>
    </location>
</feature>
<dbReference type="OrthoDB" id="5286775at2759"/>
<evidence type="ECO:0000313" key="3">
    <source>
        <dbReference type="Proteomes" id="UP000799778"/>
    </source>
</evidence>
<dbReference type="AlphaFoldDB" id="A0A6A5Y564"/>
<proteinExistence type="predicted"/>
<evidence type="ECO:0000313" key="2">
    <source>
        <dbReference type="EMBL" id="KAF2019991.1"/>
    </source>
</evidence>
<gene>
    <name evidence="2" type="ORF">BU24DRAFT_448361</name>
</gene>
<keyword evidence="3" id="KW-1185">Reference proteome</keyword>
<evidence type="ECO:0000256" key="1">
    <source>
        <dbReference type="SAM" id="MobiDB-lite"/>
    </source>
</evidence>
<dbReference type="RefSeq" id="XP_033388330.1">
    <property type="nucleotide sequence ID" value="XM_033530882.1"/>
</dbReference>
<name>A0A6A5Y564_9PLEO</name>
<dbReference type="Proteomes" id="UP000799778">
    <property type="component" value="Unassembled WGS sequence"/>
</dbReference>
<sequence length="411" mass="46966">MAFLRDVSTRFWEYVSPRKTQQRRDKDFKAKVSPLPQTARKQTERYAQWGSPKIKQERAILETPIHDSSMKPVNLPPSPPHSLDRRSYSDLEGDTLLDNCAGSPKSYKEEDGWDANEDTFVVDDDRYVPEETKDTEEERLRRDEQGQHLRSAGWTEDAIFLFQKLGMRGFEPLMPADWIDDFKSLPYDLFTNNLDKAFIKPALDRSGASADFHAFRALEELFQLGGRARDAIHQKAELRTPEILIRRAIRSYNKWALKDGGVDNLWGQLSLFEVVSASTTTSSVEIQSKMRNRLELLANRWHEAYRLAGLHKDPETPIKSSLDDCAPLPDIPTLYGIIASHTIMAFVSYDASVPQSGLRTVAIFDFGQEGYDVWNALAIAIFLIHCRNRLMDLKDYLPHPDELSSESDPDA</sequence>
<dbReference type="EMBL" id="ML978067">
    <property type="protein sequence ID" value="KAF2019991.1"/>
    <property type="molecule type" value="Genomic_DNA"/>
</dbReference>
<accession>A0A6A5Y564</accession>
<organism evidence="2 3">
    <name type="scientific">Aaosphaeria arxii CBS 175.79</name>
    <dbReference type="NCBI Taxonomy" id="1450172"/>
    <lineage>
        <taxon>Eukaryota</taxon>
        <taxon>Fungi</taxon>
        <taxon>Dikarya</taxon>
        <taxon>Ascomycota</taxon>
        <taxon>Pezizomycotina</taxon>
        <taxon>Dothideomycetes</taxon>
        <taxon>Pleosporomycetidae</taxon>
        <taxon>Pleosporales</taxon>
        <taxon>Pleosporales incertae sedis</taxon>
        <taxon>Aaosphaeria</taxon>
    </lineage>
</organism>
<feature type="region of interest" description="Disordered" evidence="1">
    <location>
        <begin position="63"/>
        <end position="87"/>
    </location>
</feature>
<dbReference type="GeneID" id="54288279"/>
<reference evidence="2" key="1">
    <citation type="journal article" date="2020" name="Stud. Mycol.">
        <title>101 Dothideomycetes genomes: a test case for predicting lifestyles and emergence of pathogens.</title>
        <authorList>
            <person name="Haridas S."/>
            <person name="Albert R."/>
            <person name="Binder M."/>
            <person name="Bloem J."/>
            <person name="Labutti K."/>
            <person name="Salamov A."/>
            <person name="Andreopoulos B."/>
            <person name="Baker S."/>
            <person name="Barry K."/>
            <person name="Bills G."/>
            <person name="Bluhm B."/>
            <person name="Cannon C."/>
            <person name="Castanera R."/>
            <person name="Culley D."/>
            <person name="Daum C."/>
            <person name="Ezra D."/>
            <person name="Gonzalez J."/>
            <person name="Henrissat B."/>
            <person name="Kuo A."/>
            <person name="Liang C."/>
            <person name="Lipzen A."/>
            <person name="Lutzoni F."/>
            <person name="Magnuson J."/>
            <person name="Mondo S."/>
            <person name="Nolan M."/>
            <person name="Ohm R."/>
            <person name="Pangilinan J."/>
            <person name="Park H.-J."/>
            <person name="Ramirez L."/>
            <person name="Alfaro M."/>
            <person name="Sun H."/>
            <person name="Tritt A."/>
            <person name="Yoshinaga Y."/>
            <person name="Zwiers L.-H."/>
            <person name="Turgeon B."/>
            <person name="Goodwin S."/>
            <person name="Spatafora J."/>
            <person name="Crous P."/>
            <person name="Grigoriev I."/>
        </authorList>
    </citation>
    <scope>NUCLEOTIDE SEQUENCE</scope>
    <source>
        <strain evidence="2">CBS 175.79</strain>
    </source>
</reference>